<dbReference type="InterPro" id="IPR013321">
    <property type="entry name" value="Arc_rbn_hlx_hlx"/>
</dbReference>
<dbReference type="RefSeq" id="WP_188666589.1">
    <property type="nucleotide sequence ID" value="NZ_BMHV01000028.1"/>
</dbReference>
<dbReference type="Gene3D" id="1.10.1220.10">
    <property type="entry name" value="Met repressor-like"/>
    <property type="match status" value="1"/>
</dbReference>
<sequence length="88" mass="10515">MSTTVGIKLEDETRERLQKLGEHKDRSTHWMMKKAIAEYLEREEIFEREKLEDMDRWQRFQETGVCVTNEEMTTFFDGLVTQAQAAQK</sequence>
<accession>A0A917C761</accession>
<evidence type="ECO:0000313" key="2">
    <source>
        <dbReference type="EMBL" id="GGF73347.1"/>
    </source>
</evidence>
<evidence type="ECO:0000259" key="1">
    <source>
        <dbReference type="Pfam" id="PF01402"/>
    </source>
</evidence>
<dbReference type="AlphaFoldDB" id="A0A917C761"/>
<reference evidence="2" key="2">
    <citation type="submission" date="2020-09" db="EMBL/GenBank/DDBJ databases">
        <authorList>
            <person name="Sun Q."/>
            <person name="Zhou Y."/>
        </authorList>
    </citation>
    <scope>NUCLEOTIDE SEQUENCE</scope>
    <source>
        <strain evidence="2">CGMCC 1.15254</strain>
    </source>
</reference>
<evidence type="ECO:0000313" key="3">
    <source>
        <dbReference type="Proteomes" id="UP000632498"/>
    </source>
</evidence>
<reference evidence="2" key="1">
    <citation type="journal article" date="2014" name="Int. J. Syst. Evol. Microbiol.">
        <title>Complete genome sequence of Corynebacterium casei LMG S-19264T (=DSM 44701T), isolated from a smear-ripened cheese.</title>
        <authorList>
            <consortium name="US DOE Joint Genome Institute (JGI-PGF)"/>
            <person name="Walter F."/>
            <person name="Albersmeier A."/>
            <person name="Kalinowski J."/>
            <person name="Ruckert C."/>
        </authorList>
    </citation>
    <scope>NUCLEOTIDE SEQUENCE</scope>
    <source>
        <strain evidence="2">CGMCC 1.15254</strain>
    </source>
</reference>
<dbReference type="Proteomes" id="UP000632498">
    <property type="component" value="Unassembled WGS sequence"/>
</dbReference>
<dbReference type="InterPro" id="IPR002145">
    <property type="entry name" value="CopG"/>
</dbReference>
<dbReference type="Pfam" id="PF01402">
    <property type="entry name" value="RHH_1"/>
    <property type="match status" value="1"/>
</dbReference>
<organism evidence="2 3">
    <name type="scientific">Terasakiella brassicae</name>
    <dbReference type="NCBI Taxonomy" id="1634917"/>
    <lineage>
        <taxon>Bacteria</taxon>
        <taxon>Pseudomonadati</taxon>
        <taxon>Pseudomonadota</taxon>
        <taxon>Alphaproteobacteria</taxon>
        <taxon>Rhodospirillales</taxon>
        <taxon>Terasakiellaceae</taxon>
        <taxon>Terasakiella</taxon>
    </lineage>
</organism>
<dbReference type="InterPro" id="IPR010985">
    <property type="entry name" value="Ribbon_hlx_hlx"/>
</dbReference>
<keyword evidence="3" id="KW-1185">Reference proteome</keyword>
<dbReference type="CDD" id="cd22233">
    <property type="entry name" value="RHH_CopAso-like"/>
    <property type="match status" value="1"/>
</dbReference>
<feature type="domain" description="Ribbon-helix-helix protein CopG" evidence="1">
    <location>
        <begin position="5"/>
        <end position="43"/>
    </location>
</feature>
<proteinExistence type="predicted"/>
<dbReference type="SUPFAM" id="SSF47598">
    <property type="entry name" value="Ribbon-helix-helix"/>
    <property type="match status" value="1"/>
</dbReference>
<comment type="caution">
    <text evidence="2">The sequence shown here is derived from an EMBL/GenBank/DDBJ whole genome shotgun (WGS) entry which is preliminary data.</text>
</comment>
<dbReference type="EMBL" id="BMHV01000028">
    <property type="protein sequence ID" value="GGF73347.1"/>
    <property type="molecule type" value="Genomic_DNA"/>
</dbReference>
<dbReference type="GO" id="GO:0006355">
    <property type="term" value="P:regulation of DNA-templated transcription"/>
    <property type="evidence" value="ECO:0007669"/>
    <property type="project" value="InterPro"/>
</dbReference>
<protein>
    <submittedName>
        <fullName evidence="2">CopG family transcriptional regulator</fullName>
    </submittedName>
</protein>
<name>A0A917C761_9PROT</name>
<gene>
    <name evidence="2" type="ORF">GCM10011332_29250</name>
</gene>